<feature type="transmembrane region" description="Helical" evidence="1">
    <location>
        <begin position="128"/>
        <end position="149"/>
    </location>
</feature>
<dbReference type="KEGG" id="mcoo:MCOO_20630"/>
<keyword evidence="1" id="KW-0472">Membrane</keyword>
<evidence type="ECO:0000313" key="2">
    <source>
        <dbReference type="EMBL" id="BBX46048.1"/>
    </source>
</evidence>
<feature type="transmembrane region" description="Helical" evidence="1">
    <location>
        <begin position="193"/>
        <end position="220"/>
    </location>
</feature>
<organism evidence="2 3">
    <name type="scientific">Mycobacterium cookii</name>
    <dbReference type="NCBI Taxonomy" id="1775"/>
    <lineage>
        <taxon>Bacteria</taxon>
        <taxon>Bacillati</taxon>
        <taxon>Actinomycetota</taxon>
        <taxon>Actinomycetes</taxon>
        <taxon>Mycobacteriales</taxon>
        <taxon>Mycobacteriaceae</taxon>
        <taxon>Mycobacterium</taxon>
    </lineage>
</organism>
<name>A0A7I7KX05_9MYCO</name>
<dbReference type="Proteomes" id="UP000465866">
    <property type="component" value="Chromosome"/>
</dbReference>
<dbReference type="EMBL" id="AP022569">
    <property type="protein sequence ID" value="BBX46048.1"/>
    <property type="molecule type" value="Genomic_DNA"/>
</dbReference>
<dbReference type="RefSeq" id="WP_163776257.1">
    <property type="nucleotide sequence ID" value="NZ_AP022569.1"/>
</dbReference>
<feature type="transmembrane region" description="Helical" evidence="1">
    <location>
        <begin position="250"/>
        <end position="272"/>
    </location>
</feature>
<accession>A0A7I7KX05</accession>
<dbReference type="AlphaFoldDB" id="A0A7I7KX05"/>
<feature type="transmembrane region" description="Helical" evidence="1">
    <location>
        <begin position="284"/>
        <end position="303"/>
    </location>
</feature>
<evidence type="ECO:0000256" key="1">
    <source>
        <dbReference type="SAM" id="Phobius"/>
    </source>
</evidence>
<gene>
    <name evidence="2" type="ORF">MCOO_20630</name>
</gene>
<keyword evidence="1" id="KW-0812">Transmembrane</keyword>
<protein>
    <submittedName>
        <fullName evidence="2">Uncharacterized protein</fullName>
    </submittedName>
</protein>
<proteinExistence type="predicted"/>
<evidence type="ECO:0000313" key="3">
    <source>
        <dbReference type="Proteomes" id="UP000465866"/>
    </source>
</evidence>
<sequence>MTTTISNPDTTSAARASEYEADTPGHAGIPLALRALLAGYTDALDSVDDAPVLTWVKPENSRLPSWLAFPALRYFVSTLFVRYLYRRVDALKSGVMMLGVVTGAADEQRGNLEMLEQFEQSLPPRRRLALFVAPGLMVVLAVAYLLAWLCHAGYRNLLGDLMAAAISVSRSAAIAAFQNAYRLAVLQHPLEAYFFAGAAMIVAWSAVVAILPLLPAFYVVRRKKAQLADLENSAFSAVGARTVHDVELDLIVRLLLIPAVALLGVAAVTQAVTQFLATHSVNSASVLIGAIAVALTMLAGIELGACYHERRNGTAHCRSRATRISFAVVTVLSASLFVSLPIWERIHNRENNFWQREVATYPPKPDDSDHARGWLTNQLSFLVTNIQQDVQCVEPHGLLIDHPQYLRFDLEVWSDVDQFANPATAHALALPHWSVRDTHGNSTGSLYLHAKCGRGTEAISEPIVAGAHTSTALVVSAPSDAAVLRLDVPSYRGVWEWHIPPAAG</sequence>
<reference evidence="2 3" key="1">
    <citation type="journal article" date="2019" name="Emerg. Microbes Infect.">
        <title>Comprehensive subspecies identification of 175 nontuberculous mycobacteria species based on 7547 genomic profiles.</title>
        <authorList>
            <person name="Matsumoto Y."/>
            <person name="Kinjo T."/>
            <person name="Motooka D."/>
            <person name="Nabeya D."/>
            <person name="Jung N."/>
            <person name="Uechi K."/>
            <person name="Horii T."/>
            <person name="Iida T."/>
            <person name="Fujita J."/>
            <person name="Nakamura S."/>
        </authorList>
    </citation>
    <scope>NUCLEOTIDE SEQUENCE [LARGE SCALE GENOMIC DNA]</scope>
    <source>
        <strain evidence="2 3">JCM 12404</strain>
    </source>
</reference>
<keyword evidence="1" id="KW-1133">Transmembrane helix</keyword>
<keyword evidence="3" id="KW-1185">Reference proteome</keyword>
<feature type="transmembrane region" description="Helical" evidence="1">
    <location>
        <begin position="324"/>
        <end position="343"/>
    </location>
</feature>